<dbReference type="AlphaFoldDB" id="A0A1C5HBH8"/>
<proteinExistence type="predicted"/>
<accession>A0A1C5HBH8</accession>
<evidence type="ECO:0000313" key="2">
    <source>
        <dbReference type="EMBL" id="SCG43330.1"/>
    </source>
</evidence>
<feature type="transmembrane region" description="Helical" evidence="1">
    <location>
        <begin position="65"/>
        <end position="85"/>
    </location>
</feature>
<gene>
    <name evidence="2" type="ORF">GA0070614_1073</name>
</gene>
<sequence>MTVTSIVGAVVVGLVVGGLGRLVIPGRRRIPVWLTAAAGLVAALFGLIVARLAGIDTDGPRLLPLVVQVGLAGLGVALVAGTAGGSRSER</sequence>
<organism evidence="2 3">
    <name type="scientific">Micromonospora coxensis</name>
    <dbReference type="NCBI Taxonomy" id="356852"/>
    <lineage>
        <taxon>Bacteria</taxon>
        <taxon>Bacillati</taxon>
        <taxon>Actinomycetota</taxon>
        <taxon>Actinomycetes</taxon>
        <taxon>Micromonosporales</taxon>
        <taxon>Micromonosporaceae</taxon>
        <taxon>Micromonospora</taxon>
    </lineage>
</organism>
<keyword evidence="1" id="KW-1133">Transmembrane helix</keyword>
<evidence type="ECO:0000313" key="3">
    <source>
        <dbReference type="Proteomes" id="UP000198215"/>
    </source>
</evidence>
<feature type="transmembrane region" description="Helical" evidence="1">
    <location>
        <begin position="31"/>
        <end position="53"/>
    </location>
</feature>
<feature type="transmembrane region" description="Helical" evidence="1">
    <location>
        <begin position="6"/>
        <end position="24"/>
    </location>
</feature>
<evidence type="ECO:0008006" key="4">
    <source>
        <dbReference type="Google" id="ProtNLM"/>
    </source>
</evidence>
<protein>
    <recommendedName>
        <fullName evidence="4">Transglycosylase associated protein</fullName>
    </recommendedName>
</protein>
<name>A0A1C5HBH8_9ACTN</name>
<dbReference type="RefSeq" id="WP_088974912.1">
    <property type="nucleotide sequence ID" value="NZ_LT607753.1"/>
</dbReference>
<dbReference type="EMBL" id="LT607753">
    <property type="protein sequence ID" value="SCG43330.1"/>
    <property type="molecule type" value="Genomic_DNA"/>
</dbReference>
<keyword evidence="3" id="KW-1185">Reference proteome</keyword>
<dbReference type="Proteomes" id="UP000198215">
    <property type="component" value="Chromosome I"/>
</dbReference>
<keyword evidence="1" id="KW-0472">Membrane</keyword>
<evidence type="ECO:0000256" key="1">
    <source>
        <dbReference type="SAM" id="Phobius"/>
    </source>
</evidence>
<reference evidence="3" key="1">
    <citation type="submission" date="2016-06" db="EMBL/GenBank/DDBJ databases">
        <authorList>
            <person name="Varghese N."/>
            <person name="Submissions Spin"/>
        </authorList>
    </citation>
    <scope>NUCLEOTIDE SEQUENCE [LARGE SCALE GENOMIC DNA]</scope>
    <source>
        <strain evidence="3">DSM 45161</strain>
    </source>
</reference>
<keyword evidence="1" id="KW-0812">Transmembrane</keyword>